<keyword evidence="1" id="KW-0808">Transferase</keyword>
<dbReference type="PROSITE" id="PS51186">
    <property type="entry name" value="GNAT"/>
    <property type="match status" value="1"/>
</dbReference>
<dbReference type="PANTHER" id="PTHR42919:SF8">
    <property type="entry name" value="N-ALPHA-ACETYLTRANSFERASE 50"/>
    <property type="match status" value="1"/>
</dbReference>
<gene>
    <name evidence="4" type="ORF">KLDO_g1463</name>
</gene>
<proteinExistence type="predicted"/>
<keyword evidence="5" id="KW-1185">Reference proteome</keyword>
<accession>A0A0A8L4P8</accession>
<dbReference type="InterPro" id="IPR016181">
    <property type="entry name" value="Acyl_CoA_acyltransferase"/>
</dbReference>
<dbReference type="Gene3D" id="3.40.630.30">
    <property type="match status" value="1"/>
</dbReference>
<evidence type="ECO:0000313" key="4">
    <source>
        <dbReference type="EMBL" id="CDO93161.1"/>
    </source>
</evidence>
<evidence type="ECO:0000313" key="5">
    <source>
        <dbReference type="Proteomes" id="UP000031516"/>
    </source>
</evidence>
<dbReference type="SUPFAM" id="SSF55729">
    <property type="entry name" value="Acyl-CoA N-acyltransferases (Nat)"/>
    <property type="match status" value="1"/>
</dbReference>
<dbReference type="CDD" id="cd04301">
    <property type="entry name" value="NAT_SF"/>
    <property type="match status" value="1"/>
</dbReference>
<protein>
    <submittedName>
        <fullName evidence="4">WGS project CCBQ000000000 data, contig 00099</fullName>
    </submittedName>
</protein>
<organism evidence="4 5">
    <name type="scientific">Kluyveromyces dobzhanskii CBS 2104</name>
    <dbReference type="NCBI Taxonomy" id="1427455"/>
    <lineage>
        <taxon>Eukaryota</taxon>
        <taxon>Fungi</taxon>
        <taxon>Dikarya</taxon>
        <taxon>Ascomycota</taxon>
        <taxon>Saccharomycotina</taxon>
        <taxon>Saccharomycetes</taxon>
        <taxon>Saccharomycetales</taxon>
        <taxon>Saccharomycetaceae</taxon>
        <taxon>Kluyveromyces</taxon>
    </lineage>
</organism>
<dbReference type="InterPro" id="IPR000182">
    <property type="entry name" value="GNAT_dom"/>
</dbReference>
<dbReference type="GO" id="GO:0016747">
    <property type="term" value="F:acyltransferase activity, transferring groups other than amino-acyl groups"/>
    <property type="evidence" value="ECO:0007669"/>
    <property type="project" value="InterPro"/>
</dbReference>
<dbReference type="PANTHER" id="PTHR42919">
    <property type="entry name" value="N-ALPHA-ACETYLTRANSFERASE"/>
    <property type="match status" value="1"/>
</dbReference>
<dbReference type="EMBL" id="CCBQ010000019">
    <property type="protein sequence ID" value="CDO93161.1"/>
    <property type="molecule type" value="Genomic_DNA"/>
</dbReference>
<comment type="caution">
    <text evidence="4">The sequence shown here is derived from an EMBL/GenBank/DDBJ whole genome shotgun (WGS) entry which is preliminary data.</text>
</comment>
<feature type="domain" description="N-acetyltransferase" evidence="3">
    <location>
        <begin position="6"/>
        <end position="163"/>
    </location>
</feature>
<dbReference type="AlphaFoldDB" id="A0A0A8L4P8"/>
<dbReference type="Proteomes" id="UP000031516">
    <property type="component" value="Unassembled WGS sequence"/>
</dbReference>
<keyword evidence="2" id="KW-0012">Acyltransferase</keyword>
<evidence type="ECO:0000256" key="2">
    <source>
        <dbReference type="ARBA" id="ARBA00023315"/>
    </source>
</evidence>
<name>A0A0A8L4P8_9SACH</name>
<evidence type="ECO:0000259" key="3">
    <source>
        <dbReference type="PROSITE" id="PS51186"/>
    </source>
</evidence>
<evidence type="ECO:0000256" key="1">
    <source>
        <dbReference type="ARBA" id="ARBA00022679"/>
    </source>
</evidence>
<dbReference type="OrthoDB" id="47374at2759"/>
<dbReference type="InterPro" id="IPR051556">
    <property type="entry name" value="N-term/lysine_N-AcTrnsfr"/>
</dbReference>
<sequence>MGRALVSVDNVYANNLGTFEKIINVVLPVEYEEEFFAEAVDDSANGVFYSQLAYYGEIAIGAVKARLIANKNGGVLPAGVYIEVLAVLAAYRGKTAGSLLLNYIEEKCRESFQHDLYVHVATDNQSAIQWYEKKGFVKEGEVLENYYKDTTASKDAFVYKKSV</sequence>
<dbReference type="GO" id="GO:0007064">
    <property type="term" value="P:mitotic sister chromatid cohesion"/>
    <property type="evidence" value="ECO:0007669"/>
    <property type="project" value="TreeGrafter"/>
</dbReference>
<dbReference type="GO" id="GO:0031415">
    <property type="term" value="C:NatA complex"/>
    <property type="evidence" value="ECO:0007669"/>
    <property type="project" value="TreeGrafter"/>
</dbReference>
<dbReference type="Pfam" id="PF00583">
    <property type="entry name" value="Acetyltransf_1"/>
    <property type="match status" value="1"/>
</dbReference>
<reference evidence="4 5" key="1">
    <citation type="submission" date="2014-03" db="EMBL/GenBank/DDBJ databases">
        <title>The genome of Kluyveromyces dobzhanskii.</title>
        <authorList>
            <person name="Nystedt B."/>
            <person name="Astrom S."/>
        </authorList>
    </citation>
    <scope>NUCLEOTIDE SEQUENCE [LARGE SCALE GENOMIC DNA]</scope>
    <source>
        <strain evidence="4 5">CBS 2104</strain>
    </source>
</reference>